<evidence type="ECO:0000313" key="3">
    <source>
        <dbReference type="Proteomes" id="UP000075243"/>
    </source>
</evidence>
<proteinExistence type="predicted"/>
<keyword evidence="3" id="KW-1185">Reference proteome</keyword>
<dbReference type="AlphaFoldDB" id="A0A151TSM8"/>
<gene>
    <name evidence="2" type="ORF">KK1_009262</name>
</gene>
<feature type="non-terminal residue" evidence="2">
    <location>
        <position position="1"/>
    </location>
</feature>
<dbReference type="Gramene" id="C.cajan_09003.t">
    <property type="protein sequence ID" value="C.cajan_09003.t"/>
    <property type="gene ID" value="C.cajan_09003"/>
</dbReference>
<reference evidence="2 3" key="1">
    <citation type="journal article" date="2012" name="Nat. Biotechnol.">
        <title>Draft genome sequence of pigeonpea (Cajanus cajan), an orphan legume crop of resource-poor farmers.</title>
        <authorList>
            <person name="Varshney R.K."/>
            <person name="Chen W."/>
            <person name="Li Y."/>
            <person name="Bharti A.K."/>
            <person name="Saxena R.K."/>
            <person name="Schlueter J.A."/>
            <person name="Donoghue M.T."/>
            <person name="Azam S."/>
            <person name="Fan G."/>
            <person name="Whaley A.M."/>
            <person name="Farmer A.D."/>
            <person name="Sheridan J."/>
            <person name="Iwata A."/>
            <person name="Tuteja R."/>
            <person name="Penmetsa R.V."/>
            <person name="Wu W."/>
            <person name="Upadhyaya H.D."/>
            <person name="Yang S.P."/>
            <person name="Shah T."/>
            <person name="Saxena K.B."/>
            <person name="Michael T."/>
            <person name="McCombie W.R."/>
            <person name="Yang B."/>
            <person name="Zhang G."/>
            <person name="Yang H."/>
            <person name="Wang J."/>
            <person name="Spillane C."/>
            <person name="Cook D.R."/>
            <person name="May G.D."/>
            <person name="Xu X."/>
            <person name="Jackson S.A."/>
        </authorList>
    </citation>
    <scope>NUCLEOTIDE SEQUENCE [LARGE SCALE GENOMIC DNA]</scope>
    <source>
        <strain evidence="3">cv. Asha</strain>
    </source>
</reference>
<dbReference type="Proteomes" id="UP000075243">
    <property type="component" value="Chromosome 3"/>
</dbReference>
<accession>A0A151TSM8</accession>
<evidence type="ECO:0000313" key="2">
    <source>
        <dbReference type="EMBL" id="KYP70054.1"/>
    </source>
</evidence>
<evidence type="ECO:0000259" key="1">
    <source>
        <dbReference type="Pfam" id="PF07727"/>
    </source>
</evidence>
<name>A0A151TSM8_CAJCA</name>
<dbReference type="STRING" id="3821.A0A151TSM8"/>
<dbReference type="EMBL" id="CM003605">
    <property type="protein sequence ID" value="KYP70054.1"/>
    <property type="molecule type" value="Genomic_DNA"/>
</dbReference>
<feature type="domain" description="Reverse transcriptase Ty1/copia-type" evidence="1">
    <location>
        <begin position="5"/>
        <end position="95"/>
    </location>
</feature>
<sequence>ALANNGTWELAPFPPRKKTVGCRWVYAIKVRPYCAVDHLKALLAAKGYTQIYGLDYYDTFSPITKITTVWLFLTMVVIRHWSLHQLDQIKLYYDNQAIIHITSNPVFHKKTLSTEFINFSDQLADILTKPLKASRIQFIYSKLDAYDLYAPA</sequence>
<protein>
    <submittedName>
        <fullName evidence="2">Copia protein</fullName>
    </submittedName>
</protein>
<organism evidence="2 3">
    <name type="scientific">Cajanus cajan</name>
    <name type="common">Pigeon pea</name>
    <name type="synonym">Cajanus indicus</name>
    <dbReference type="NCBI Taxonomy" id="3821"/>
    <lineage>
        <taxon>Eukaryota</taxon>
        <taxon>Viridiplantae</taxon>
        <taxon>Streptophyta</taxon>
        <taxon>Embryophyta</taxon>
        <taxon>Tracheophyta</taxon>
        <taxon>Spermatophyta</taxon>
        <taxon>Magnoliopsida</taxon>
        <taxon>eudicotyledons</taxon>
        <taxon>Gunneridae</taxon>
        <taxon>Pentapetalae</taxon>
        <taxon>rosids</taxon>
        <taxon>fabids</taxon>
        <taxon>Fabales</taxon>
        <taxon>Fabaceae</taxon>
        <taxon>Papilionoideae</taxon>
        <taxon>50 kb inversion clade</taxon>
        <taxon>NPAAA clade</taxon>
        <taxon>indigoferoid/millettioid clade</taxon>
        <taxon>Phaseoleae</taxon>
        <taxon>Cajanus</taxon>
    </lineage>
</organism>
<dbReference type="InterPro" id="IPR013103">
    <property type="entry name" value="RVT_2"/>
</dbReference>
<dbReference type="Pfam" id="PF07727">
    <property type="entry name" value="RVT_2"/>
    <property type="match status" value="1"/>
</dbReference>